<dbReference type="AlphaFoldDB" id="A0A173S1B8"/>
<evidence type="ECO:0000313" key="1">
    <source>
        <dbReference type="EMBL" id="CUM83697.1"/>
    </source>
</evidence>
<proteinExistence type="predicted"/>
<dbReference type="Pfam" id="PF04392">
    <property type="entry name" value="ABC_sub_bind"/>
    <property type="match status" value="1"/>
</dbReference>
<name>A0A173S1B8_9FIRM</name>
<evidence type="ECO:0000313" key="2">
    <source>
        <dbReference type="Proteomes" id="UP000095350"/>
    </source>
</evidence>
<dbReference type="InterPro" id="IPR007487">
    <property type="entry name" value="ABC_transpt-TYRBP-like"/>
</dbReference>
<dbReference type="CDD" id="cd06325">
    <property type="entry name" value="PBP1_ABC_unchar_transporter"/>
    <property type="match status" value="1"/>
</dbReference>
<dbReference type="Proteomes" id="UP000095350">
    <property type="component" value="Unassembled WGS sequence"/>
</dbReference>
<reference evidence="1 2" key="1">
    <citation type="submission" date="2015-09" db="EMBL/GenBank/DDBJ databases">
        <authorList>
            <consortium name="Pathogen Informatics"/>
        </authorList>
    </citation>
    <scope>NUCLEOTIDE SEQUENCE [LARGE SCALE GENOMIC DNA]</scope>
    <source>
        <strain evidence="1 2">2789STDY5834960</strain>
    </source>
</reference>
<dbReference type="SUPFAM" id="SSF53822">
    <property type="entry name" value="Periplasmic binding protein-like I"/>
    <property type="match status" value="1"/>
</dbReference>
<dbReference type="EMBL" id="CYXZ01000004">
    <property type="protein sequence ID" value="CUM83697.1"/>
    <property type="molecule type" value="Genomic_DNA"/>
</dbReference>
<sequence>MHKPVMRRERRRKGKEMKRKMMAAVLMMAMTAGVLGGCGNSTENNAKTDTNAQNNANTAEIKENANADVTEIANADGTVYKVGIVQYVDDASLNQIEKAIEAELDAKGAELGVTFDYADYTYNGQADSSTLNQIATDLVAEKVDVIIPIATPAAMIMQNATEDNQIPVVFSAVSDPVSAGLVADLNAPGANITGTSDALDTTAVMKLITAANPDVKKIGLLYDKSQDSSKVPVADAIAYCEENGIEYIEKTGTTNAEVSAAADALVAEGVDAVFTPTDNTIMTAELAIFEKFADAKIPHYTGADSFALNGAFLGYGVNYTELGTATADMAADILVNGADPAATAVRTLDSGIVTVNTETAAAVGIDDSVFKDMCEELKEVTTAEEFE</sequence>
<dbReference type="PANTHER" id="PTHR35271">
    <property type="entry name" value="ABC TRANSPORTER, SUBSTRATE-BINDING LIPOPROTEIN-RELATED"/>
    <property type="match status" value="1"/>
</dbReference>
<organism evidence="1 2">
    <name type="scientific">Roseburia intestinalis</name>
    <dbReference type="NCBI Taxonomy" id="166486"/>
    <lineage>
        <taxon>Bacteria</taxon>
        <taxon>Bacillati</taxon>
        <taxon>Bacillota</taxon>
        <taxon>Clostridia</taxon>
        <taxon>Lachnospirales</taxon>
        <taxon>Lachnospiraceae</taxon>
        <taxon>Roseburia</taxon>
    </lineage>
</organism>
<accession>A0A173S1B8</accession>
<dbReference type="InterPro" id="IPR028082">
    <property type="entry name" value="Peripla_BP_I"/>
</dbReference>
<dbReference type="PANTHER" id="PTHR35271:SF1">
    <property type="entry name" value="ABC TRANSPORTER, SUBSTRATE-BINDING LIPOPROTEIN"/>
    <property type="match status" value="1"/>
</dbReference>
<gene>
    <name evidence="1" type="ORF">ERS852572_00723</name>
</gene>
<dbReference type="STRING" id="166486.ERS852572_00723"/>
<dbReference type="Gene3D" id="3.40.50.2300">
    <property type="match status" value="2"/>
</dbReference>
<dbReference type="PaxDb" id="166486-ERS852572_00723"/>
<protein>
    <submittedName>
        <fullName evidence="1">ABC-type uncharacterized transport system, periplasmic component</fullName>
    </submittedName>
</protein>